<comment type="catalytic activity">
    <reaction evidence="2">
        <text>D-sedoheptulose 7-phosphate + D-glyceraldehyde 3-phosphate = D-erythrose 4-phosphate + beta-D-fructose 6-phosphate</text>
        <dbReference type="Rhea" id="RHEA:17053"/>
        <dbReference type="ChEBI" id="CHEBI:16897"/>
        <dbReference type="ChEBI" id="CHEBI:57483"/>
        <dbReference type="ChEBI" id="CHEBI:57634"/>
        <dbReference type="ChEBI" id="CHEBI:59776"/>
        <dbReference type="EC" id="2.2.1.2"/>
    </reaction>
</comment>
<keyword evidence="1" id="KW-0704">Schiff base</keyword>
<accession>A0A8H5FRU2</accession>
<dbReference type="PROSITE" id="PS01054">
    <property type="entry name" value="TRANSALDOLASE_1"/>
    <property type="match status" value="1"/>
</dbReference>
<dbReference type="PANTHER" id="PTHR10683:SF18">
    <property type="entry name" value="TRANSALDOLASE"/>
    <property type="match status" value="1"/>
</dbReference>
<comment type="function">
    <text evidence="2">Catalyzes the rate-limiting step of the non-oxidative phase in the pentose phosphate pathway. Catalyzes the reversible conversion of sedheptulose-7-phosphate and D-glyceraldehyde 3-phosphate into erythrose-4-phosphate and beta-D-fructose 6-phosphate.</text>
</comment>
<dbReference type="GO" id="GO:0004801">
    <property type="term" value="F:transaldolase activity"/>
    <property type="evidence" value="ECO:0007669"/>
    <property type="project" value="UniProtKB-EC"/>
</dbReference>
<evidence type="ECO:0000256" key="1">
    <source>
        <dbReference type="ARBA" id="ARBA00023270"/>
    </source>
</evidence>
<dbReference type="InterPro" id="IPR001585">
    <property type="entry name" value="TAL/FSA"/>
</dbReference>
<dbReference type="InterPro" id="IPR018225">
    <property type="entry name" value="Transaldolase_AS"/>
</dbReference>
<dbReference type="AlphaFoldDB" id="A0A8H5FRU2"/>
<dbReference type="Pfam" id="PF00923">
    <property type="entry name" value="TAL_FSA"/>
    <property type="match status" value="1"/>
</dbReference>
<name>A0A8H5FRU2_9AGAR</name>
<keyword evidence="4" id="KW-1185">Reference proteome</keyword>
<sequence length="377" mass="41712">MTSALDVILESGIQVAADGAEFADIGYRNYHATDATTNPSLVLSAISQPGYAYLLDDAVHCAAENMPDKDPKEQASLAMDYLLVQLGIEILSMIPGRVSISVDPRLAYDYDGILCKARNLIQAFEEHGIPRERILVKIPATYPGIRAAQTLETPYLSSDASSTANKPIHTNLTLVFGMVQAMACAQAKVSVISPFVGRVKDWWNKTWEKTQSELPLSDHPGLRLVRKIQAHYDSHGYKTQVMAAGFRRAEEVLELAKDGGRPSLVTLPPAILRSLRSMRNIDSLSHPSAAILEDDFPKRMYIAEPDSVTSDASEKNFINDLAREKIAMEKVPEGLEKFIEDTCILEVKLKVQLMLARVRSSPTMPGGWNVRYQEVKL</sequence>
<comment type="caution">
    <text evidence="3">The sequence shown here is derived from an EMBL/GenBank/DDBJ whole genome shotgun (WGS) entry which is preliminary data.</text>
</comment>
<dbReference type="UniPathway" id="UPA00115">
    <property type="reaction ID" value="UER00414"/>
</dbReference>
<keyword evidence="2" id="KW-0808">Transferase</keyword>
<dbReference type="PROSITE" id="PS00958">
    <property type="entry name" value="TRANSALDOLASE_2"/>
    <property type="match status" value="1"/>
</dbReference>
<organism evidence="3 4">
    <name type="scientific">Leucocoprinus leucothites</name>
    <dbReference type="NCBI Taxonomy" id="201217"/>
    <lineage>
        <taxon>Eukaryota</taxon>
        <taxon>Fungi</taxon>
        <taxon>Dikarya</taxon>
        <taxon>Basidiomycota</taxon>
        <taxon>Agaricomycotina</taxon>
        <taxon>Agaricomycetes</taxon>
        <taxon>Agaricomycetidae</taxon>
        <taxon>Agaricales</taxon>
        <taxon>Agaricineae</taxon>
        <taxon>Agaricaceae</taxon>
        <taxon>Leucocoprinus</taxon>
    </lineage>
</organism>
<evidence type="ECO:0000256" key="2">
    <source>
        <dbReference type="RuleBase" id="RU000501"/>
    </source>
</evidence>
<comment type="pathway">
    <text evidence="2">Carbohydrate degradation; pentose phosphate pathway; D-glyceraldehyde 3-phosphate and beta-D-fructose 6-phosphate from D-ribose 5-phosphate and D-xylulose 5-phosphate (non-oxidative stage): step 2/3.</text>
</comment>
<dbReference type="InterPro" id="IPR013785">
    <property type="entry name" value="Aldolase_TIM"/>
</dbReference>
<dbReference type="Proteomes" id="UP000559027">
    <property type="component" value="Unassembled WGS sequence"/>
</dbReference>
<dbReference type="SUPFAM" id="SSF51569">
    <property type="entry name" value="Aldolase"/>
    <property type="match status" value="1"/>
</dbReference>
<evidence type="ECO:0000313" key="4">
    <source>
        <dbReference type="Proteomes" id="UP000559027"/>
    </source>
</evidence>
<dbReference type="OrthoDB" id="2015515at2759"/>
<dbReference type="EMBL" id="JAACJO010000026">
    <property type="protein sequence ID" value="KAF5347275.1"/>
    <property type="molecule type" value="Genomic_DNA"/>
</dbReference>
<protein>
    <recommendedName>
        <fullName evidence="2">Transaldolase</fullName>
        <ecNumber evidence="2">2.2.1.2</ecNumber>
    </recommendedName>
</protein>
<reference evidence="3 4" key="1">
    <citation type="journal article" date="2020" name="ISME J.">
        <title>Uncovering the hidden diversity of litter-decomposition mechanisms in mushroom-forming fungi.</title>
        <authorList>
            <person name="Floudas D."/>
            <person name="Bentzer J."/>
            <person name="Ahren D."/>
            <person name="Johansson T."/>
            <person name="Persson P."/>
            <person name="Tunlid A."/>
        </authorList>
    </citation>
    <scope>NUCLEOTIDE SEQUENCE [LARGE SCALE GENOMIC DNA]</scope>
    <source>
        <strain evidence="3 4">CBS 146.42</strain>
    </source>
</reference>
<dbReference type="PANTHER" id="PTHR10683">
    <property type="entry name" value="TRANSALDOLASE"/>
    <property type="match status" value="1"/>
</dbReference>
<proteinExistence type="predicted"/>
<dbReference type="EC" id="2.2.1.2" evidence="2"/>
<dbReference type="GO" id="GO:0006098">
    <property type="term" value="P:pentose-phosphate shunt"/>
    <property type="evidence" value="ECO:0007669"/>
    <property type="project" value="UniProtKB-UniPathway"/>
</dbReference>
<gene>
    <name evidence="3" type="ORF">D9756_009962</name>
</gene>
<keyword evidence="2" id="KW-0570">Pentose shunt</keyword>
<dbReference type="Gene3D" id="3.20.20.70">
    <property type="entry name" value="Aldolase class I"/>
    <property type="match status" value="1"/>
</dbReference>
<evidence type="ECO:0000313" key="3">
    <source>
        <dbReference type="EMBL" id="KAF5347275.1"/>
    </source>
</evidence>
<dbReference type="GO" id="GO:0005975">
    <property type="term" value="P:carbohydrate metabolic process"/>
    <property type="evidence" value="ECO:0007669"/>
    <property type="project" value="InterPro"/>
</dbReference>